<dbReference type="Pfam" id="PF00990">
    <property type="entry name" value="GGDEF"/>
    <property type="match status" value="1"/>
</dbReference>
<accession>A0A917LE96</accession>
<dbReference type="InterPro" id="IPR050469">
    <property type="entry name" value="Diguanylate_Cyclase"/>
</dbReference>
<dbReference type="CDD" id="cd01949">
    <property type="entry name" value="GGDEF"/>
    <property type="match status" value="1"/>
</dbReference>
<name>A0A917LE96_9NOCA</name>
<proteinExistence type="predicted"/>
<feature type="transmembrane region" description="Helical" evidence="1">
    <location>
        <begin position="63"/>
        <end position="82"/>
    </location>
</feature>
<dbReference type="SUPFAM" id="SSF55073">
    <property type="entry name" value="Nucleotide cyclase"/>
    <property type="match status" value="1"/>
</dbReference>
<dbReference type="NCBIfam" id="TIGR00254">
    <property type="entry name" value="GGDEF"/>
    <property type="match status" value="1"/>
</dbReference>
<dbReference type="SMART" id="SM00267">
    <property type="entry name" value="GGDEF"/>
    <property type="match status" value="1"/>
</dbReference>
<feature type="transmembrane region" description="Helical" evidence="1">
    <location>
        <begin position="165"/>
        <end position="185"/>
    </location>
</feature>
<dbReference type="PANTHER" id="PTHR45138">
    <property type="entry name" value="REGULATORY COMPONENTS OF SENSORY TRANSDUCTION SYSTEM"/>
    <property type="match status" value="1"/>
</dbReference>
<comment type="caution">
    <text evidence="3">The sequence shown here is derived from an EMBL/GenBank/DDBJ whole genome shotgun (WGS) entry which is preliminary data.</text>
</comment>
<feature type="transmembrane region" description="Helical" evidence="1">
    <location>
        <begin position="141"/>
        <end position="159"/>
    </location>
</feature>
<dbReference type="AlphaFoldDB" id="A0A917LE96"/>
<keyword evidence="1" id="KW-0812">Transmembrane</keyword>
<dbReference type="GO" id="GO:0052621">
    <property type="term" value="F:diguanylate cyclase activity"/>
    <property type="evidence" value="ECO:0007669"/>
    <property type="project" value="TreeGrafter"/>
</dbReference>
<dbReference type="InterPro" id="IPR000160">
    <property type="entry name" value="GGDEF_dom"/>
</dbReference>
<feature type="domain" description="GGDEF" evidence="2">
    <location>
        <begin position="241"/>
        <end position="362"/>
    </location>
</feature>
<dbReference type="Proteomes" id="UP000654257">
    <property type="component" value="Unassembled WGS sequence"/>
</dbReference>
<feature type="transmembrane region" description="Helical" evidence="1">
    <location>
        <begin position="94"/>
        <end position="111"/>
    </location>
</feature>
<reference evidence="3" key="1">
    <citation type="journal article" date="2014" name="Int. J. Syst. Evol. Microbiol.">
        <title>Complete genome sequence of Corynebacterium casei LMG S-19264T (=DSM 44701T), isolated from a smear-ripened cheese.</title>
        <authorList>
            <consortium name="US DOE Joint Genome Institute (JGI-PGF)"/>
            <person name="Walter F."/>
            <person name="Albersmeier A."/>
            <person name="Kalinowski J."/>
            <person name="Ruckert C."/>
        </authorList>
    </citation>
    <scope>NUCLEOTIDE SEQUENCE</scope>
    <source>
        <strain evidence="3">CCM 7905</strain>
    </source>
</reference>
<keyword evidence="4" id="KW-1185">Reference proteome</keyword>
<sequence>MLGELRERRAWWRRKAVGADPVRLDVVAVQGMSAATFIVAAAFACMFVVTAQTPGLRFGVWPAVYDLLVAAVATATCVATHTRWALVLYRSTDAVTVIASVLILCSPMIGMWNLGTAYPGTGMVLAIVVAAGFLRRRVHMLAIVGSADLAWIGLAAAVGTNGVSAATFAFVVLRVNLVALLLNYIRLRTFAELIRAYRRLETAHDRAQTFAVTDELTGLANRRGLIAAARTALDRCAAEGRAVSVVYFDVDGLKTINDRLGHASGDDALARAARILRSTFGPDAIVARIGGDEFVAVLPEVTAGPATELGTRAVDALTAVNVDVSAGLAVWTPGEALPDLDDLVDRADRAMYDAKTVRRHTG</sequence>
<feature type="transmembrane region" description="Helical" evidence="1">
    <location>
        <begin position="117"/>
        <end position="134"/>
    </location>
</feature>
<keyword evidence="1" id="KW-0472">Membrane</keyword>
<gene>
    <name evidence="3" type="ORF">GCM10007304_32230</name>
</gene>
<evidence type="ECO:0000259" key="2">
    <source>
        <dbReference type="PROSITE" id="PS50887"/>
    </source>
</evidence>
<dbReference type="Gene3D" id="3.30.70.270">
    <property type="match status" value="1"/>
</dbReference>
<evidence type="ECO:0000313" key="3">
    <source>
        <dbReference type="EMBL" id="GGG15683.1"/>
    </source>
</evidence>
<dbReference type="PROSITE" id="PS50887">
    <property type="entry name" value="GGDEF"/>
    <property type="match status" value="1"/>
</dbReference>
<keyword evidence="1" id="KW-1133">Transmembrane helix</keyword>
<dbReference type="EMBL" id="BMCU01000003">
    <property type="protein sequence ID" value="GGG15683.1"/>
    <property type="molecule type" value="Genomic_DNA"/>
</dbReference>
<evidence type="ECO:0000256" key="1">
    <source>
        <dbReference type="SAM" id="Phobius"/>
    </source>
</evidence>
<protein>
    <recommendedName>
        <fullName evidence="2">GGDEF domain-containing protein</fullName>
    </recommendedName>
</protein>
<dbReference type="PANTHER" id="PTHR45138:SF9">
    <property type="entry name" value="DIGUANYLATE CYCLASE DGCM-RELATED"/>
    <property type="match status" value="1"/>
</dbReference>
<dbReference type="InterPro" id="IPR043128">
    <property type="entry name" value="Rev_trsase/Diguanyl_cyclase"/>
</dbReference>
<evidence type="ECO:0000313" key="4">
    <source>
        <dbReference type="Proteomes" id="UP000654257"/>
    </source>
</evidence>
<feature type="transmembrane region" description="Helical" evidence="1">
    <location>
        <begin position="21"/>
        <end position="51"/>
    </location>
</feature>
<reference evidence="3" key="2">
    <citation type="submission" date="2020-09" db="EMBL/GenBank/DDBJ databases">
        <authorList>
            <person name="Sun Q."/>
            <person name="Sedlacek I."/>
        </authorList>
    </citation>
    <scope>NUCLEOTIDE SEQUENCE</scope>
    <source>
        <strain evidence="3">CCM 7905</strain>
    </source>
</reference>
<organism evidence="3 4">
    <name type="scientific">Rhodococcoides trifolii</name>
    <dbReference type="NCBI Taxonomy" id="908250"/>
    <lineage>
        <taxon>Bacteria</taxon>
        <taxon>Bacillati</taxon>
        <taxon>Actinomycetota</taxon>
        <taxon>Actinomycetes</taxon>
        <taxon>Mycobacteriales</taxon>
        <taxon>Nocardiaceae</taxon>
        <taxon>Rhodococcoides</taxon>
    </lineage>
</organism>
<dbReference type="InterPro" id="IPR029787">
    <property type="entry name" value="Nucleotide_cyclase"/>
</dbReference>